<evidence type="ECO:0000313" key="6">
    <source>
        <dbReference type="EMBL" id="GAA4255827.1"/>
    </source>
</evidence>
<feature type="domain" description="FAD dependent oxidoreductase" evidence="5">
    <location>
        <begin position="11"/>
        <end position="362"/>
    </location>
</feature>
<accession>A0ABP8DH27</accession>
<evidence type="ECO:0000256" key="2">
    <source>
        <dbReference type="ARBA" id="ARBA00022630"/>
    </source>
</evidence>
<evidence type="ECO:0000313" key="7">
    <source>
        <dbReference type="Proteomes" id="UP001500620"/>
    </source>
</evidence>
<dbReference type="Proteomes" id="UP001500620">
    <property type="component" value="Unassembled WGS sequence"/>
</dbReference>
<dbReference type="InterPro" id="IPR006076">
    <property type="entry name" value="FAD-dep_OxRdtase"/>
</dbReference>
<dbReference type="PRINTS" id="PR00419">
    <property type="entry name" value="ADXRDTASE"/>
</dbReference>
<evidence type="ECO:0000256" key="1">
    <source>
        <dbReference type="ARBA" id="ARBA00001974"/>
    </source>
</evidence>
<keyword evidence="2" id="KW-0285">Flavoprotein</keyword>
<reference evidence="7" key="1">
    <citation type="journal article" date="2019" name="Int. J. Syst. Evol. Microbiol.">
        <title>The Global Catalogue of Microorganisms (GCM) 10K type strain sequencing project: providing services to taxonomists for standard genome sequencing and annotation.</title>
        <authorList>
            <consortium name="The Broad Institute Genomics Platform"/>
            <consortium name="The Broad Institute Genome Sequencing Center for Infectious Disease"/>
            <person name="Wu L."/>
            <person name="Ma J."/>
        </authorList>
    </citation>
    <scope>NUCLEOTIDE SEQUENCE [LARGE SCALE GENOMIC DNA]</scope>
    <source>
        <strain evidence="7">JCM 17441</strain>
    </source>
</reference>
<dbReference type="Pfam" id="PF01266">
    <property type="entry name" value="DAO"/>
    <property type="match status" value="1"/>
</dbReference>
<evidence type="ECO:0000256" key="4">
    <source>
        <dbReference type="ARBA" id="ARBA00023002"/>
    </source>
</evidence>
<evidence type="ECO:0000259" key="5">
    <source>
        <dbReference type="Pfam" id="PF01266"/>
    </source>
</evidence>
<dbReference type="Gene3D" id="3.30.9.10">
    <property type="entry name" value="D-Amino Acid Oxidase, subunit A, domain 2"/>
    <property type="match status" value="1"/>
</dbReference>
<keyword evidence="3" id="KW-0274">FAD</keyword>
<keyword evidence="4" id="KW-0560">Oxidoreductase</keyword>
<sequence>MGLGAPVNVHDIGIIGAGVHGLTAAYHLARRGVSTVVFERGDRAGGPTGRASGVVRSYYTNRFLAEVARDSTAVLADLAERAGGGSGNGSGYVRTGGLYLHGPADAAGVHATAAGLAAAGIDHEVLAPRDLAQRFPDLDLDGTAIGVWETHAGHADPHRTALTYAARAAALGATLLEHAAVCQVAEGPRAVKVLLADGSGHEVGRLLVAAGPWTGPLLAQLGVALPLTAERHVVAGLRHPPGDVPRAVPHVLIDVQHGYYSRPAGPGRFLLGPLAPTVPVDPDDFDAAVTPAETAWLAGRAARRAPVRGRAVAERGWASLYDVSPDWQPVTGRVGERVYVDAGTSGHGFKLAPVWGDHVARLLLGDPDERLGQFSPGRFAAGAGLPGGFGAARILG</sequence>
<name>A0ABP8DH27_9ACTN</name>
<dbReference type="PANTHER" id="PTHR10961">
    <property type="entry name" value="PEROXISOMAL SARCOSINE OXIDASE"/>
    <property type="match status" value="1"/>
</dbReference>
<dbReference type="Gene3D" id="3.50.50.60">
    <property type="entry name" value="FAD/NAD(P)-binding domain"/>
    <property type="match status" value="1"/>
</dbReference>
<protein>
    <submittedName>
        <fullName evidence="6">FAD-binding oxidoreductase</fullName>
    </submittedName>
</protein>
<keyword evidence="7" id="KW-1185">Reference proteome</keyword>
<proteinExistence type="predicted"/>
<comment type="caution">
    <text evidence="6">The sequence shown here is derived from an EMBL/GenBank/DDBJ whole genome shotgun (WGS) entry which is preliminary data.</text>
</comment>
<organism evidence="6 7">
    <name type="scientific">Dactylosporangium darangshiense</name>
    <dbReference type="NCBI Taxonomy" id="579108"/>
    <lineage>
        <taxon>Bacteria</taxon>
        <taxon>Bacillati</taxon>
        <taxon>Actinomycetota</taxon>
        <taxon>Actinomycetes</taxon>
        <taxon>Micromonosporales</taxon>
        <taxon>Micromonosporaceae</taxon>
        <taxon>Dactylosporangium</taxon>
    </lineage>
</organism>
<evidence type="ECO:0000256" key="3">
    <source>
        <dbReference type="ARBA" id="ARBA00022827"/>
    </source>
</evidence>
<dbReference type="EMBL" id="BAABAT010000022">
    <property type="protein sequence ID" value="GAA4255827.1"/>
    <property type="molecule type" value="Genomic_DNA"/>
</dbReference>
<comment type="cofactor">
    <cofactor evidence="1">
        <name>FAD</name>
        <dbReference type="ChEBI" id="CHEBI:57692"/>
    </cofactor>
</comment>
<gene>
    <name evidence="6" type="ORF">GCM10022255_066170</name>
</gene>
<dbReference type="InterPro" id="IPR045170">
    <property type="entry name" value="MTOX"/>
</dbReference>
<dbReference type="PANTHER" id="PTHR10961:SF46">
    <property type="entry name" value="PEROXISOMAL SARCOSINE OXIDASE"/>
    <property type="match status" value="1"/>
</dbReference>
<dbReference type="SUPFAM" id="SSF51905">
    <property type="entry name" value="FAD/NAD(P)-binding domain"/>
    <property type="match status" value="1"/>
</dbReference>
<dbReference type="InterPro" id="IPR036188">
    <property type="entry name" value="FAD/NAD-bd_sf"/>
</dbReference>